<name>S3D1L0_GLAL2</name>
<dbReference type="OrthoDB" id="332863at2759"/>
<dbReference type="AlphaFoldDB" id="S3D1L0"/>
<dbReference type="PANTHER" id="PTHR15032">
    <property type="entry name" value="N-ACYL-PHOSPHATIDYLETHANOLAMINE-HYDROLYZING PHOSPHOLIPASE D"/>
    <property type="match status" value="1"/>
</dbReference>
<evidence type="ECO:0000313" key="3">
    <source>
        <dbReference type="EMBL" id="EPE25916.1"/>
    </source>
</evidence>
<dbReference type="OMA" id="CVPAQHT"/>
<proteinExistence type="predicted"/>
<reference evidence="3 4" key="1">
    <citation type="journal article" date="2013" name="BMC Genomics">
        <title>Genomics-driven discovery of the pneumocandin biosynthetic gene cluster in the fungus Glarea lozoyensis.</title>
        <authorList>
            <person name="Chen L."/>
            <person name="Yue Q."/>
            <person name="Zhang X."/>
            <person name="Xiang M."/>
            <person name="Wang C."/>
            <person name="Li S."/>
            <person name="Che Y."/>
            <person name="Ortiz-Lopez F.J."/>
            <person name="Bills G.F."/>
            <person name="Liu X."/>
            <person name="An Z."/>
        </authorList>
    </citation>
    <scope>NUCLEOTIDE SEQUENCE [LARGE SCALE GENOMIC DNA]</scope>
    <source>
        <strain evidence="4">ATCC 20868 / MF5171</strain>
    </source>
</reference>
<accession>S3D1L0</accession>
<dbReference type="PANTHER" id="PTHR15032:SF4">
    <property type="entry name" value="N-ACYL-PHOSPHATIDYLETHANOLAMINE-HYDROLYZING PHOSPHOLIPASE D"/>
    <property type="match status" value="1"/>
</dbReference>
<dbReference type="SUPFAM" id="SSF56281">
    <property type="entry name" value="Metallo-hydrolase/oxidoreductase"/>
    <property type="match status" value="1"/>
</dbReference>
<dbReference type="GO" id="GO:0070292">
    <property type="term" value="P:N-acylphosphatidylethanolamine metabolic process"/>
    <property type="evidence" value="ECO:0007669"/>
    <property type="project" value="TreeGrafter"/>
</dbReference>
<protein>
    <submittedName>
        <fullName evidence="3">Metallo-hydrolase/oxidoreductase</fullName>
    </submittedName>
</protein>
<evidence type="ECO:0000256" key="1">
    <source>
        <dbReference type="SAM" id="MobiDB-lite"/>
    </source>
</evidence>
<organism evidence="3 4">
    <name type="scientific">Glarea lozoyensis (strain ATCC 20868 / MF5171)</name>
    <dbReference type="NCBI Taxonomy" id="1116229"/>
    <lineage>
        <taxon>Eukaryota</taxon>
        <taxon>Fungi</taxon>
        <taxon>Dikarya</taxon>
        <taxon>Ascomycota</taxon>
        <taxon>Pezizomycotina</taxon>
        <taxon>Leotiomycetes</taxon>
        <taxon>Helotiales</taxon>
        <taxon>Helotiaceae</taxon>
        <taxon>Glarea</taxon>
    </lineage>
</organism>
<dbReference type="Gene3D" id="3.60.15.10">
    <property type="entry name" value="Ribonuclease Z/Hydroxyacylglutathione hydrolase-like"/>
    <property type="match status" value="1"/>
</dbReference>
<dbReference type="GO" id="GO:0070290">
    <property type="term" value="F:N-acylphosphatidylethanolamine-specific phospholipase D activity"/>
    <property type="evidence" value="ECO:0007669"/>
    <property type="project" value="TreeGrafter"/>
</dbReference>
<feature type="region of interest" description="Disordered" evidence="1">
    <location>
        <begin position="1"/>
        <end position="35"/>
    </location>
</feature>
<dbReference type="KEGG" id="glz:GLAREA_01828"/>
<keyword evidence="3" id="KW-0378">Hydrolase</keyword>
<keyword evidence="4" id="KW-1185">Reference proteome</keyword>
<dbReference type="HOGENOM" id="CLU_020884_2_0_1"/>
<dbReference type="InterPro" id="IPR036866">
    <property type="entry name" value="RibonucZ/Hydroxyglut_hydro"/>
</dbReference>
<dbReference type="GO" id="GO:0070291">
    <property type="term" value="P:N-acylethanolamine metabolic process"/>
    <property type="evidence" value="ECO:0007669"/>
    <property type="project" value="TreeGrafter"/>
</dbReference>
<dbReference type="GO" id="GO:0005737">
    <property type="term" value="C:cytoplasm"/>
    <property type="evidence" value="ECO:0007669"/>
    <property type="project" value="TreeGrafter"/>
</dbReference>
<feature type="domain" description="Metallo-beta-lactamase" evidence="2">
    <location>
        <begin position="114"/>
        <end position="352"/>
    </location>
</feature>
<dbReference type="GeneID" id="19460886"/>
<gene>
    <name evidence="3" type="ORF">GLAREA_01828</name>
</gene>
<evidence type="ECO:0000313" key="4">
    <source>
        <dbReference type="Proteomes" id="UP000016922"/>
    </source>
</evidence>
<dbReference type="InterPro" id="IPR001279">
    <property type="entry name" value="Metallo-B-lactamas"/>
</dbReference>
<evidence type="ECO:0000259" key="2">
    <source>
        <dbReference type="Pfam" id="PF12706"/>
    </source>
</evidence>
<dbReference type="Pfam" id="PF12706">
    <property type="entry name" value="Lactamase_B_2"/>
    <property type="match status" value="1"/>
</dbReference>
<dbReference type="EMBL" id="KE145371">
    <property type="protein sequence ID" value="EPE25916.1"/>
    <property type="molecule type" value="Genomic_DNA"/>
</dbReference>
<dbReference type="Proteomes" id="UP000016922">
    <property type="component" value="Unassembled WGS sequence"/>
</dbReference>
<sequence>MPPIPKPHPHHHTSKASMTSPPKPSHHNSTSTSFHNPWPSAYKPTWTELLTLQNPLSLYSSHSLHTHPLSRPLAVIPPDFTTTPSHSQITGTWLGHASALASLPLNESGRRLSVLFDPIFSQRAGPTQFTGPSRMNAPPCSVDALPSVDCVMISHNHYDHLDYGSIKSIVKKFPSCRYFVPLGNKSWFLAMGVAAEKLYEMDWWDEVVFTLDFEPVEKGEGEGKFKIACVPAQHNSGRGTLDQSSTLWSGWIIQTQPKETQKATLYHAGDTGYRRHTSSTETCPAFPTIGLKYGPIDLSFLPIWRGGTLGFISAIGLRLSHHQIPQTFHASPKDAVCIHRDVRSRCSVGVHFGTFVGSENESLEAVIEFEEAGREVGAGRIGEEGEFEGGRLGTVDIGGSVVVELL</sequence>
<dbReference type="eggNOG" id="KOG3798">
    <property type="taxonomic scope" value="Eukaryota"/>
</dbReference>
<dbReference type="RefSeq" id="XP_008087235.1">
    <property type="nucleotide sequence ID" value="XM_008089044.1"/>
</dbReference>